<dbReference type="GO" id="GO:0006207">
    <property type="term" value="P:'de novo' pyrimidine nucleobase biosynthetic process"/>
    <property type="evidence" value="ECO:0007669"/>
    <property type="project" value="InterPro"/>
</dbReference>
<evidence type="ECO:0000256" key="4">
    <source>
        <dbReference type="ARBA" id="ARBA00021923"/>
    </source>
</evidence>
<dbReference type="HAMAP" id="MF_01215">
    <property type="entry name" value="OMPdecase_type2"/>
    <property type="match status" value="1"/>
</dbReference>
<keyword evidence="6" id="KW-0665">Pyrimidine biosynthesis</keyword>
<evidence type="ECO:0000256" key="6">
    <source>
        <dbReference type="ARBA" id="ARBA00022975"/>
    </source>
</evidence>
<reference evidence="11" key="1">
    <citation type="submission" date="2018-05" db="EMBL/GenBank/DDBJ databases">
        <authorList>
            <person name="Lanie J.A."/>
            <person name="Ng W.-L."/>
            <person name="Kazmierczak K.M."/>
            <person name="Andrzejewski T.M."/>
            <person name="Davidsen T.M."/>
            <person name="Wayne K.J."/>
            <person name="Tettelin H."/>
            <person name="Glass J.I."/>
            <person name="Rusch D."/>
            <person name="Podicherti R."/>
            <person name="Tsui H.-C.T."/>
            <person name="Winkler M.E."/>
        </authorList>
    </citation>
    <scope>NUCLEOTIDE SEQUENCE</scope>
</reference>
<comment type="pathway">
    <text evidence="1">Pyrimidine metabolism; UMP biosynthesis via de novo pathway; UMP from orotate: step 2/2.</text>
</comment>
<keyword evidence="5" id="KW-0210">Decarboxylase</keyword>
<proteinExistence type="inferred from homology"/>
<dbReference type="AlphaFoldDB" id="A0A381YDM7"/>
<dbReference type="Gene3D" id="3.20.20.70">
    <property type="entry name" value="Aldolase class I"/>
    <property type="match status" value="1"/>
</dbReference>
<dbReference type="CDD" id="cd04725">
    <property type="entry name" value="OMP_decarboxylase_like"/>
    <property type="match status" value="1"/>
</dbReference>
<dbReference type="NCBIfam" id="TIGR02127">
    <property type="entry name" value="pyrF_sub2"/>
    <property type="match status" value="1"/>
</dbReference>
<organism evidence="11">
    <name type="scientific">marine metagenome</name>
    <dbReference type="NCBI Taxonomy" id="408172"/>
    <lineage>
        <taxon>unclassified sequences</taxon>
        <taxon>metagenomes</taxon>
        <taxon>ecological metagenomes</taxon>
    </lineage>
</organism>
<evidence type="ECO:0000313" key="11">
    <source>
        <dbReference type="EMBL" id="SVA75105.1"/>
    </source>
</evidence>
<evidence type="ECO:0000256" key="7">
    <source>
        <dbReference type="ARBA" id="ARBA00023239"/>
    </source>
</evidence>
<dbReference type="PANTHER" id="PTHR43375">
    <property type="entry name" value="OROTIDINE 5'-PHOSPHATE DECARBOXYLASE"/>
    <property type="match status" value="1"/>
</dbReference>
<comment type="similarity">
    <text evidence="2">Belongs to the OMP decarboxylase family. Type 2 subfamily.</text>
</comment>
<dbReference type="EC" id="4.1.1.23" evidence="3"/>
<dbReference type="EMBL" id="UINC01017981">
    <property type="protein sequence ID" value="SVA75105.1"/>
    <property type="molecule type" value="Genomic_DNA"/>
</dbReference>
<dbReference type="SUPFAM" id="SSF51366">
    <property type="entry name" value="Ribulose-phoshate binding barrel"/>
    <property type="match status" value="1"/>
</dbReference>
<dbReference type="UniPathway" id="UPA00070">
    <property type="reaction ID" value="UER00120"/>
</dbReference>
<accession>A0A381YDM7</accession>
<name>A0A381YDM7_9ZZZZ</name>
<dbReference type="SMART" id="SM00934">
    <property type="entry name" value="OMPdecase"/>
    <property type="match status" value="1"/>
</dbReference>
<dbReference type="InterPro" id="IPR013785">
    <property type="entry name" value="Aldolase_TIM"/>
</dbReference>
<evidence type="ECO:0000256" key="9">
    <source>
        <dbReference type="ARBA" id="ARBA00049157"/>
    </source>
</evidence>
<dbReference type="InterPro" id="IPR011060">
    <property type="entry name" value="RibuloseP-bd_barrel"/>
</dbReference>
<dbReference type="GO" id="GO:0004590">
    <property type="term" value="F:orotidine-5'-phosphate decarboxylase activity"/>
    <property type="evidence" value="ECO:0007669"/>
    <property type="project" value="UniProtKB-EC"/>
</dbReference>
<dbReference type="Pfam" id="PF00215">
    <property type="entry name" value="OMPdecase"/>
    <property type="match status" value="1"/>
</dbReference>
<sequence length="276" mass="29986">MSVFQEKLKMSVNASNSLLCVGLDPDPNRMPIKNVFEFCVGLVDGTAEYSGAFKPNLGFFEALGIDGLTTLKRIVEYIHERYPGKLVIGDGKRGDIDSTSSRYATALFEFWDFDAVTVNAYGGRDSIQPFLNYEDRGVFVWCKSSNPDGGQFQGKRSQPGAELALFERMAELSTEWNGNGNLGLVVGATYPAELEKVRELAPGIPILVPGVGSQQGDLARSLRAGMENGFANILISSSRSINYASVEAKNFSQAAGKAAKMLRDEINAVLSDISHH</sequence>
<dbReference type="InterPro" id="IPR011995">
    <property type="entry name" value="OMPdecase_type-2"/>
</dbReference>
<comment type="catalytic activity">
    <reaction evidence="9">
        <text>orotidine 5'-phosphate + H(+) = UMP + CO2</text>
        <dbReference type="Rhea" id="RHEA:11596"/>
        <dbReference type="ChEBI" id="CHEBI:15378"/>
        <dbReference type="ChEBI" id="CHEBI:16526"/>
        <dbReference type="ChEBI" id="CHEBI:57538"/>
        <dbReference type="ChEBI" id="CHEBI:57865"/>
        <dbReference type="EC" id="4.1.1.23"/>
    </reaction>
</comment>
<dbReference type="PANTHER" id="PTHR43375:SF1">
    <property type="entry name" value="OROTIDINE 5'-PHOSPHATE DECARBOXYLASE"/>
    <property type="match status" value="1"/>
</dbReference>
<dbReference type="GO" id="GO:0044205">
    <property type="term" value="P:'de novo' UMP biosynthetic process"/>
    <property type="evidence" value="ECO:0007669"/>
    <property type="project" value="UniProtKB-UniPathway"/>
</dbReference>
<evidence type="ECO:0000256" key="3">
    <source>
        <dbReference type="ARBA" id="ARBA00012321"/>
    </source>
</evidence>
<keyword evidence="7" id="KW-0456">Lyase</keyword>
<evidence type="ECO:0000256" key="5">
    <source>
        <dbReference type="ARBA" id="ARBA00022793"/>
    </source>
</evidence>
<evidence type="ECO:0000256" key="8">
    <source>
        <dbReference type="ARBA" id="ARBA00033428"/>
    </source>
</evidence>
<evidence type="ECO:0000259" key="10">
    <source>
        <dbReference type="SMART" id="SM00934"/>
    </source>
</evidence>
<feature type="domain" description="Orotidine 5'-phosphate decarboxylase" evidence="10">
    <location>
        <begin position="18"/>
        <end position="251"/>
    </location>
</feature>
<evidence type="ECO:0000256" key="1">
    <source>
        <dbReference type="ARBA" id="ARBA00004861"/>
    </source>
</evidence>
<gene>
    <name evidence="11" type="ORF">METZ01_LOCUS127959</name>
</gene>
<evidence type="ECO:0000256" key="2">
    <source>
        <dbReference type="ARBA" id="ARBA00008847"/>
    </source>
</evidence>
<dbReference type="InterPro" id="IPR001754">
    <property type="entry name" value="OMPdeCOase_dom"/>
</dbReference>
<protein>
    <recommendedName>
        <fullName evidence="4">Orotidine 5'-phosphate decarboxylase</fullName>
        <ecNumber evidence="3">4.1.1.23</ecNumber>
    </recommendedName>
    <alternativeName>
        <fullName evidence="8">OMP decarboxylase</fullName>
    </alternativeName>
</protein>